<dbReference type="GO" id="GO:0003677">
    <property type="term" value="F:DNA binding"/>
    <property type="evidence" value="ECO:0007669"/>
    <property type="project" value="UniProtKB-KW"/>
</dbReference>
<keyword evidence="3" id="KW-0862">Zinc</keyword>
<keyword evidence="7" id="KW-0539">Nucleus</keyword>
<dbReference type="PROSITE" id="PS00463">
    <property type="entry name" value="ZN2_CY6_FUNGAL_1"/>
    <property type="match status" value="1"/>
</dbReference>
<dbReference type="OrthoDB" id="2123952at2759"/>
<gene>
    <name evidence="10" type="ORF">PBRASI_LOCUS4343</name>
</gene>
<dbReference type="GO" id="GO:0008270">
    <property type="term" value="F:zinc ion binding"/>
    <property type="evidence" value="ECO:0007669"/>
    <property type="project" value="InterPro"/>
</dbReference>
<feature type="region of interest" description="Disordered" evidence="8">
    <location>
        <begin position="652"/>
        <end position="684"/>
    </location>
</feature>
<comment type="caution">
    <text evidence="10">The sequence shown here is derived from an EMBL/GenBank/DDBJ whole genome shotgun (WGS) entry which is preliminary data.</text>
</comment>
<dbReference type="PANTHER" id="PTHR31313">
    <property type="entry name" value="TY1 ENHANCER ACTIVATOR"/>
    <property type="match status" value="1"/>
</dbReference>
<evidence type="ECO:0000256" key="4">
    <source>
        <dbReference type="ARBA" id="ARBA00023015"/>
    </source>
</evidence>
<dbReference type="PROSITE" id="PS50048">
    <property type="entry name" value="ZN2_CY6_FUNGAL_2"/>
    <property type="match status" value="1"/>
</dbReference>
<feature type="compositionally biased region" description="Basic and acidic residues" evidence="8">
    <location>
        <begin position="97"/>
        <end position="117"/>
    </location>
</feature>
<dbReference type="PANTHER" id="PTHR31313:SF81">
    <property type="entry name" value="TY1 ENHANCER ACTIVATOR"/>
    <property type="match status" value="1"/>
</dbReference>
<dbReference type="AlphaFoldDB" id="A0A9N9FIQ4"/>
<dbReference type="Pfam" id="PF04082">
    <property type="entry name" value="Fungal_trans"/>
    <property type="match status" value="1"/>
</dbReference>
<dbReference type="GO" id="GO:0005634">
    <property type="term" value="C:nucleus"/>
    <property type="evidence" value="ECO:0007669"/>
    <property type="project" value="UniProtKB-SubCell"/>
</dbReference>
<comment type="subcellular location">
    <subcellularLocation>
        <location evidence="1">Nucleus</location>
    </subcellularLocation>
</comment>
<protein>
    <submittedName>
        <fullName evidence="10">7874_t:CDS:1</fullName>
    </submittedName>
</protein>
<dbReference type="EMBL" id="CAJVPI010000444">
    <property type="protein sequence ID" value="CAG8535865.1"/>
    <property type="molecule type" value="Genomic_DNA"/>
</dbReference>
<dbReference type="InterPro" id="IPR051615">
    <property type="entry name" value="Transcr_Regulatory_Elem"/>
</dbReference>
<keyword evidence="11" id="KW-1185">Reference proteome</keyword>
<keyword evidence="6" id="KW-0804">Transcription</keyword>
<dbReference type="Gene3D" id="4.10.240.10">
    <property type="entry name" value="Zn(2)-C6 fungal-type DNA-binding domain"/>
    <property type="match status" value="1"/>
</dbReference>
<evidence type="ECO:0000313" key="11">
    <source>
        <dbReference type="Proteomes" id="UP000789739"/>
    </source>
</evidence>
<evidence type="ECO:0000256" key="1">
    <source>
        <dbReference type="ARBA" id="ARBA00004123"/>
    </source>
</evidence>
<dbReference type="InterPro" id="IPR007219">
    <property type="entry name" value="XnlR_reg_dom"/>
</dbReference>
<evidence type="ECO:0000259" key="9">
    <source>
        <dbReference type="PROSITE" id="PS50048"/>
    </source>
</evidence>
<reference evidence="10" key="1">
    <citation type="submission" date="2021-06" db="EMBL/GenBank/DDBJ databases">
        <authorList>
            <person name="Kallberg Y."/>
            <person name="Tangrot J."/>
            <person name="Rosling A."/>
        </authorList>
    </citation>
    <scope>NUCLEOTIDE SEQUENCE</scope>
    <source>
        <strain evidence="10">BR232B</strain>
    </source>
</reference>
<evidence type="ECO:0000256" key="2">
    <source>
        <dbReference type="ARBA" id="ARBA00022723"/>
    </source>
</evidence>
<name>A0A9N9FIQ4_9GLOM</name>
<dbReference type="SMART" id="SM00066">
    <property type="entry name" value="GAL4"/>
    <property type="match status" value="1"/>
</dbReference>
<dbReference type="CDD" id="cd12148">
    <property type="entry name" value="fungal_TF_MHR"/>
    <property type="match status" value="1"/>
</dbReference>
<dbReference type="Proteomes" id="UP000789739">
    <property type="component" value="Unassembled WGS sequence"/>
</dbReference>
<evidence type="ECO:0000313" key="10">
    <source>
        <dbReference type="EMBL" id="CAG8535865.1"/>
    </source>
</evidence>
<proteinExistence type="predicted"/>
<dbReference type="Pfam" id="PF00172">
    <property type="entry name" value="Zn_clus"/>
    <property type="match status" value="1"/>
</dbReference>
<dbReference type="GO" id="GO:0006351">
    <property type="term" value="P:DNA-templated transcription"/>
    <property type="evidence" value="ECO:0007669"/>
    <property type="project" value="InterPro"/>
</dbReference>
<dbReference type="SUPFAM" id="SSF57701">
    <property type="entry name" value="Zn2/Cys6 DNA-binding domain"/>
    <property type="match status" value="1"/>
</dbReference>
<dbReference type="GO" id="GO:0000981">
    <property type="term" value="F:DNA-binding transcription factor activity, RNA polymerase II-specific"/>
    <property type="evidence" value="ECO:0007669"/>
    <property type="project" value="InterPro"/>
</dbReference>
<keyword evidence="2" id="KW-0479">Metal-binding</keyword>
<evidence type="ECO:0000256" key="3">
    <source>
        <dbReference type="ARBA" id="ARBA00022833"/>
    </source>
</evidence>
<dbReference type="InterPro" id="IPR036864">
    <property type="entry name" value="Zn2-C6_fun-type_DNA-bd_sf"/>
</dbReference>
<dbReference type="InterPro" id="IPR001138">
    <property type="entry name" value="Zn2Cys6_DnaBD"/>
</dbReference>
<dbReference type="CDD" id="cd00067">
    <property type="entry name" value="GAL4"/>
    <property type="match status" value="1"/>
</dbReference>
<evidence type="ECO:0000256" key="7">
    <source>
        <dbReference type="ARBA" id="ARBA00023242"/>
    </source>
</evidence>
<feature type="domain" description="Zn(2)-C6 fungal-type" evidence="9">
    <location>
        <begin position="28"/>
        <end position="57"/>
    </location>
</feature>
<keyword evidence="4" id="KW-0805">Transcription regulation</keyword>
<organism evidence="10 11">
    <name type="scientific">Paraglomus brasilianum</name>
    <dbReference type="NCBI Taxonomy" id="144538"/>
    <lineage>
        <taxon>Eukaryota</taxon>
        <taxon>Fungi</taxon>
        <taxon>Fungi incertae sedis</taxon>
        <taxon>Mucoromycota</taxon>
        <taxon>Glomeromycotina</taxon>
        <taxon>Glomeromycetes</taxon>
        <taxon>Paraglomerales</taxon>
        <taxon>Paraglomeraceae</taxon>
        <taxon>Paraglomus</taxon>
    </lineage>
</organism>
<evidence type="ECO:0000256" key="8">
    <source>
        <dbReference type="SAM" id="MobiDB-lite"/>
    </source>
</evidence>
<accession>A0A9N9FIQ4</accession>
<sequence length="883" mass="97624">MSLFILDDMIVDESNDSMENKRVKITTACDICRRRKVKCDGASPCTNCQRGGYQCVFSDASTKRPRGPPKGFVALIEDRLHTIESLLVNLVNKDTSNTKEIKRERDPPPDEKSDHQRFSTFKIRHYSPPSISSDPQPVFLPKTSPADPNLPAHTKSFGPTFGDDLPEEDEEALQKSIKSLNILNSTAFLLGHPTYKSREPALPNSFPSVPQPPQEVVKQLLEKYFTHFHMHTPIINRAQLYSQLLSTDNPVSPLLLNALCAVGAMFPPILQDLYTPTVFYERARSLLDSFIDTPRLSTVQALILLCMVDQCKTVSYRQQTYISMAIRMAQSLGLHKRNSPAYRGKYCQTKKLIWWACYALDRLSSMATGDPLLISDELCDIDLPSPDEIENQEGNVQKMTHTNASIQLVTIFLHMVKLTQLMGQIIEYLQTMASMGLAASWAHHSTVACLEAALMNWTKELPHQLQLPTTPHTTPFSGHSAALFMHYNALQVMLFYPYILSAGSQGPNVRFNKTYTKALSICITAAQNITNIGAGTLNNVYVSTAFPSIFHCLAQATKVHILNLSASKRGLLLPAYKNICRTIFIYRFYAEHGVMTDLANQMIKALEHVLHANRERATLSDDNFNSSVIGPHAKASPTTTKLHLTHPLAVEDKNQSENPGTIPTPICCPYSPPVSTQSSSPTGGDLATRTQNIYIQSQDSPIQSVMNVNNQDKALMPIDVSSQYSSEFFSSGVIAVPTTSDISSTDSQFWNVGINFNSPQNLMNFDETYDTASAATNNLNYSPYNASTLSAQHQNASTPVSMASPVSSSDFKDRIMSTHSPLSSLENDTDCENSLTNDVANVGTRHQQRYVLFDGLAGVVSDSEDSWVGVSGALMHNNLSVAS</sequence>
<evidence type="ECO:0000256" key="5">
    <source>
        <dbReference type="ARBA" id="ARBA00023125"/>
    </source>
</evidence>
<dbReference type="SMART" id="SM00906">
    <property type="entry name" value="Fungal_trans"/>
    <property type="match status" value="1"/>
</dbReference>
<feature type="region of interest" description="Disordered" evidence="8">
    <location>
        <begin position="97"/>
        <end position="118"/>
    </location>
</feature>
<evidence type="ECO:0000256" key="6">
    <source>
        <dbReference type="ARBA" id="ARBA00023163"/>
    </source>
</evidence>
<keyword evidence="5" id="KW-0238">DNA-binding</keyword>